<accession>A0A1G1XMN8</accession>
<dbReference type="Gene3D" id="1.10.10.10">
    <property type="entry name" value="Winged helix-like DNA-binding domain superfamily/Winged helix DNA-binding domain"/>
    <property type="match status" value="1"/>
</dbReference>
<dbReference type="Pfam" id="PF01580">
    <property type="entry name" value="FtsK_SpoIIIE"/>
    <property type="match status" value="1"/>
</dbReference>
<dbReference type="PANTHER" id="PTHR22683:SF41">
    <property type="entry name" value="DNA TRANSLOCASE FTSK"/>
    <property type="match status" value="1"/>
</dbReference>
<dbReference type="EMBL" id="MHHY01000007">
    <property type="protein sequence ID" value="OGY40577.1"/>
    <property type="molecule type" value="Genomic_DNA"/>
</dbReference>
<dbReference type="Gene3D" id="3.30.980.40">
    <property type="match status" value="1"/>
</dbReference>
<proteinExistence type="inferred from homology"/>
<keyword evidence="6" id="KW-1133">Transmembrane helix</keyword>
<feature type="binding site" evidence="5">
    <location>
        <begin position="383"/>
        <end position="390"/>
    </location>
    <ligand>
        <name>ATP</name>
        <dbReference type="ChEBI" id="CHEBI:30616"/>
    </ligand>
</feature>
<dbReference type="SMART" id="SM00843">
    <property type="entry name" value="Ftsk_gamma"/>
    <property type="match status" value="1"/>
</dbReference>
<dbReference type="InterPro" id="IPR018541">
    <property type="entry name" value="Ftsk_gamma"/>
</dbReference>
<keyword evidence="4" id="KW-0238">DNA-binding</keyword>
<sequence>MAKKKKSQKSTRSRFSFIKFPSFSFDFDPEVKRIVLAIFFVFLGCLSLLSFFELSGPIGMLLRVLLEDFFGIGKWLVPFVCFGLAIFLFNKNEEEEYYFGTGLGIFLILLSLLGLGDLFESGLTGKFGWILGSLENIIGFFPSLIAFILLFLVGLVVDFWQIFKSYLKNRKEKFALTKPEKKGLLKIRMPEGKVERLLPNEEVEQILDEERPVIASFLKSKKFKKAFVDASGWEFPPLDLLEVDGAKPTVGDIRINSQVIQRTLEDFGIPVEMGEVNIGPTVTQYTLKPAQGVKLSRIVALQNDLALALAAHPLRIEAPIPGKSLVGIEVPNKTPSLVRLRSLLESPAYNESPAALLFPLGRDVMGNAVMADISKLPHLLVAGATGTGKSIFIHSVITSLIYRNSPQNLRFILIDPKRVELSAYENIPYLLCPVILEGKKAIMALKWATQEMERRYDLLLSEHSRDIHSYNQKIGSSKEKTLPYIVIFIDELADLMSVYGKDLEAVIVRLSQMARATGIHLIVSTQRPSVEVITGLIKANITARTAFQVASQVDSRTILDTAGAEKLLGRGDSLFVSAETSKPKRIQGPMISEKESEKVVEFLKNKGKEILGEDYGYDSDLSEMLIHEAQDQEETLFDVGDDELYQEAYEVVVKVGKASASLLQRYLKVGYARAARLLDILEARSVIGPSQGAKPREVYSIEGSAFIDQAQDKITIEANRAVDELDEEK</sequence>
<dbReference type="AlphaFoldDB" id="A0A1G1XMN8"/>
<dbReference type="InterPro" id="IPR036388">
    <property type="entry name" value="WH-like_DNA-bd_sf"/>
</dbReference>
<evidence type="ECO:0000256" key="1">
    <source>
        <dbReference type="ARBA" id="ARBA00006474"/>
    </source>
</evidence>
<dbReference type="SUPFAM" id="SSF52540">
    <property type="entry name" value="P-loop containing nucleoside triphosphate hydrolases"/>
    <property type="match status" value="1"/>
</dbReference>
<evidence type="ECO:0000256" key="4">
    <source>
        <dbReference type="ARBA" id="ARBA00023125"/>
    </source>
</evidence>
<dbReference type="Pfam" id="PF17854">
    <property type="entry name" value="FtsK_alpha"/>
    <property type="match status" value="1"/>
</dbReference>
<keyword evidence="6" id="KW-0472">Membrane</keyword>
<comment type="caution">
    <text evidence="8">The sequence shown here is derived from an EMBL/GenBank/DDBJ whole genome shotgun (WGS) entry which is preliminary data.</text>
</comment>
<keyword evidence="2 5" id="KW-0547">Nucleotide-binding</keyword>
<gene>
    <name evidence="8" type="ORF">A2570_02475</name>
</gene>
<name>A0A1G1XMN8_9BACT</name>
<protein>
    <recommendedName>
        <fullName evidence="7">FtsK domain-containing protein</fullName>
    </recommendedName>
</protein>
<feature type="transmembrane region" description="Helical" evidence="6">
    <location>
        <begin position="34"/>
        <end position="52"/>
    </location>
</feature>
<comment type="similarity">
    <text evidence="1">Belongs to the FtsK/SpoIIIE/SftA family.</text>
</comment>
<feature type="transmembrane region" description="Helical" evidence="6">
    <location>
        <begin position="139"/>
        <end position="163"/>
    </location>
</feature>
<keyword evidence="6" id="KW-0812">Transmembrane</keyword>
<dbReference type="GO" id="GO:0003677">
    <property type="term" value="F:DNA binding"/>
    <property type="evidence" value="ECO:0007669"/>
    <property type="project" value="UniProtKB-KW"/>
</dbReference>
<evidence type="ECO:0000256" key="5">
    <source>
        <dbReference type="PROSITE-ProRule" id="PRU00289"/>
    </source>
</evidence>
<dbReference type="InterPro" id="IPR027417">
    <property type="entry name" value="P-loop_NTPase"/>
</dbReference>
<evidence type="ECO:0000256" key="3">
    <source>
        <dbReference type="ARBA" id="ARBA00022840"/>
    </source>
</evidence>
<evidence type="ECO:0000313" key="9">
    <source>
        <dbReference type="Proteomes" id="UP000178570"/>
    </source>
</evidence>
<dbReference type="SUPFAM" id="SSF46785">
    <property type="entry name" value="Winged helix' DNA-binding domain"/>
    <property type="match status" value="1"/>
</dbReference>
<dbReference type="InterPro" id="IPR041027">
    <property type="entry name" value="FtsK_alpha"/>
</dbReference>
<dbReference type="PANTHER" id="PTHR22683">
    <property type="entry name" value="SPORULATION PROTEIN RELATED"/>
    <property type="match status" value="1"/>
</dbReference>
<reference evidence="8 9" key="1">
    <citation type="journal article" date="2016" name="Nat. Commun.">
        <title>Thousands of microbial genomes shed light on interconnected biogeochemical processes in an aquifer system.</title>
        <authorList>
            <person name="Anantharaman K."/>
            <person name="Brown C.T."/>
            <person name="Hug L.A."/>
            <person name="Sharon I."/>
            <person name="Castelle C.J."/>
            <person name="Probst A.J."/>
            <person name="Thomas B.C."/>
            <person name="Singh A."/>
            <person name="Wilkins M.J."/>
            <person name="Karaoz U."/>
            <person name="Brodie E.L."/>
            <person name="Williams K.H."/>
            <person name="Hubbard S.S."/>
            <person name="Banfield J.F."/>
        </authorList>
    </citation>
    <scope>NUCLEOTIDE SEQUENCE [LARGE SCALE GENOMIC DNA]</scope>
</reference>
<dbReference type="STRING" id="1797529.A2570_02475"/>
<dbReference type="Proteomes" id="UP000178570">
    <property type="component" value="Unassembled WGS sequence"/>
</dbReference>
<dbReference type="InterPro" id="IPR002543">
    <property type="entry name" value="FtsK_dom"/>
</dbReference>
<dbReference type="InterPro" id="IPR036390">
    <property type="entry name" value="WH_DNA-bd_sf"/>
</dbReference>
<dbReference type="Gene3D" id="3.40.50.300">
    <property type="entry name" value="P-loop containing nucleotide triphosphate hydrolases"/>
    <property type="match status" value="1"/>
</dbReference>
<dbReference type="InterPro" id="IPR050206">
    <property type="entry name" value="FtsK/SpoIIIE/SftA"/>
</dbReference>
<feature type="domain" description="FtsK" evidence="7">
    <location>
        <begin position="366"/>
        <end position="556"/>
    </location>
</feature>
<evidence type="ECO:0000256" key="2">
    <source>
        <dbReference type="ARBA" id="ARBA00022741"/>
    </source>
</evidence>
<keyword evidence="3 5" id="KW-0067">ATP-binding</keyword>
<dbReference type="GO" id="GO:0005524">
    <property type="term" value="F:ATP binding"/>
    <property type="evidence" value="ECO:0007669"/>
    <property type="project" value="UniProtKB-UniRule"/>
</dbReference>
<dbReference type="Pfam" id="PF09397">
    <property type="entry name" value="FtsK_gamma"/>
    <property type="match status" value="1"/>
</dbReference>
<dbReference type="PROSITE" id="PS50901">
    <property type="entry name" value="FTSK"/>
    <property type="match status" value="1"/>
</dbReference>
<feature type="transmembrane region" description="Helical" evidence="6">
    <location>
        <begin position="72"/>
        <end position="90"/>
    </location>
</feature>
<organism evidence="8 9">
    <name type="scientific">Candidatus Brennerbacteria bacterium RIFOXYD1_FULL_41_16</name>
    <dbReference type="NCBI Taxonomy" id="1797529"/>
    <lineage>
        <taxon>Bacteria</taxon>
        <taxon>Candidatus Brenneribacteriota</taxon>
    </lineage>
</organism>
<evidence type="ECO:0000259" key="7">
    <source>
        <dbReference type="PROSITE" id="PS50901"/>
    </source>
</evidence>
<evidence type="ECO:0000256" key="6">
    <source>
        <dbReference type="SAM" id="Phobius"/>
    </source>
</evidence>
<evidence type="ECO:0000313" key="8">
    <source>
        <dbReference type="EMBL" id="OGY40577.1"/>
    </source>
</evidence>
<feature type="transmembrane region" description="Helical" evidence="6">
    <location>
        <begin position="97"/>
        <end position="119"/>
    </location>
</feature>